<gene>
    <name evidence="1" type="ORF">EVAR_87438_1</name>
</gene>
<dbReference type="EMBL" id="BGZK01000857">
    <property type="protein sequence ID" value="GBP63066.1"/>
    <property type="molecule type" value="Genomic_DNA"/>
</dbReference>
<dbReference type="Proteomes" id="UP000299102">
    <property type="component" value="Unassembled WGS sequence"/>
</dbReference>
<organism evidence="1 2">
    <name type="scientific">Eumeta variegata</name>
    <name type="common">Bagworm moth</name>
    <name type="synonym">Eumeta japonica</name>
    <dbReference type="NCBI Taxonomy" id="151549"/>
    <lineage>
        <taxon>Eukaryota</taxon>
        <taxon>Metazoa</taxon>
        <taxon>Ecdysozoa</taxon>
        <taxon>Arthropoda</taxon>
        <taxon>Hexapoda</taxon>
        <taxon>Insecta</taxon>
        <taxon>Pterygota</taxon>
        <taxon>Neoptera</taxon>
        <taxon>Endopterygota</taxon>
        <taxon>Lepidoptera</taxon>
        <taxon>Glossata</taxon>
        <taxon>Ditrysia</taxon>
        <taxon>Tineoidea</taxon>
        <taxon>Psychidae</taxon>
        <taxon>Oiketicinae</taxon>
        <taxon>Eumeta</taxon>
    </lineage>
</organism>
<keyword evidence="2" id="KW-1185">Reference proteome</keyword>
<evidence type="ECO:0000313" key="2">
    <source>
        <dbReference type="Proteomes" id="UP000299102"/>
    </source>
</evidence>
<dbReference type="AlphaFoldDB" id="A0A4C1XGP9"/>
<accession>A0A4C1XGP9</accession>
<comment type="caution">
    <text evidence="1">The sequence shown here is derived from an EMBL/GenBank/DDBJ whole genome shotgun (WGS) entry which is preliminary data.</text>
</comment>
<evidence type="ECO:0000313" key="1">
    <source>
        <dbReference type="EMBL" id="GBP63066.1"/>
    </source>
</evidence>
<proteinExistence type="predicted"/>
<protein>
    <submittedName>
        <fullName evidence="1">Uncharacterized protein</fullName>
    </submittedName>
</protein>
<name>A0A4C1XGP9_EUMVA</name>
<sequence length="165" mass="18712">MVSVRITEHNSKRTLETKQILVTVLWFCDFKGCGCLCLWRWRCPGGGTGPRNLALTRVDKVHFNQCWLASECRLARTSRPALCLSVDLPMSDKLQYKRGENGLIMDLPLDSGINSSQIENNDKNLLPLVHVEKESYWFYKCENLDDSSHAVDAKCPSSANGRKHN</sequence>
<reference evidence="1 2" key="1">
    <citation type="journal article" date="2019" name="Commun. Biol.">
        <title>The bagworm genome reveals a unique fibroin gene that provides high tensile strength.</title>
        <authorList>
            <person name="Kono N."/>
            <person name="Nakamura H."/>
            <person name="Ohtoshi R."/>
            <person name="Tomita M."/>
            <person name="Numata K."/>
            <person name="Arakawa K."/>
        </authorList>
    </citation>
    <scope>NUCLEOTIDE SEQUENCE [LARGE SCALE GENOMIC DNA]</scope>
</reference>